<accession>A0A8R1DRI9</accession>
<feature type="compositionally biased region" description="Low complexity" evidence="1">
    <location>
        <begin position="158"/>
        <end position="173"/>
    </location>
</feature>
<reference evidence="2" key="2">
    <citation type="submission" date="2022-06" db="UniProtKB">
        <authorList>
            <consortium name="EnsemblMetazoa"/>
        </authorList>
    </citation>
    <scope>IDENTIFICATION</scope>
    <source>
        <strain evidence="2">DF5081</strain>
    </source>
</reference>
<feature type="compositionally biased region" description="Low complexity" evidence="1">
    <location>
        <begin position="328"/>
        <end position="343"/>
    </location>
</feature>
<feature type="region of interest" description="Disordered" evidence="1">
    <location>
        <begin position="150"/>
        <end position="187"/>
    </location>
</feature>
<feature type="region of interest" description="Disordered" evidence="1">
    <location>
        <begin position="265"/>
        <end position="307"/>
    </location>
</feature>
<reference evidence="3" key="1">
    <citation type="submission" date="2010-08" db="EMBL/GenBank/DDBJ databases">
        <authorList>
            <consortium name="Caenorhabditis japonica Sequencing Consortium"/>
            <person name="Wilson R.K."/>
        </authorList>
    </citation>
    <scope>NUCLEOTIDE SEQUENCE [LARGE SCALE GENOMIC DNA]</scope>
    <source>
        <strain evidence="3">DF5081</strain>
    </source>
</reference>
<sequence length="516" mass="56175">MLAGALVSPKYLIMASRPDNIVLFNHIGVDRLMHRSFNERNQKFPTELGREMFISEKARDPDKTGEDKPEEEKTGKNISKTEEEIPPIANVWHERNYIYGPPGPIGQPGPSGLDGVSGNPGERGPKGPPGDRGADIKFCPCPLELELLKGKNLKPHRPSSTTPGSTSTAPTTTQEPMPPSTMATQEVTIEDVTIEDTTTAYPTLMTSSESLPVPENVFGSAPGAETETSEAHPLNMADEEMQTIELPKDYENEEPVAENEAPITRNYIYGPPGPIGQPGPSGLDGVSGNPGERGPKGPPGDRGADIKFCPCPLELELLKGKNSKPHRPSSTTPVSTSTAPTTTQEPMPPSTMATQEVTIEDVTIEDTTTAYPTLMTSSESLPVPENVFGSAPGSEAERAEAHPLNMADEEMQTIELPKDYENEEPVAENVAPITVEEEEDEYEEQTTTTDPLVIDTTPHVIICGNQQHAEFRRVPIGNSNDTCLVVCLPKFSKSRIACFLNLSDLTMRWQNFDHHY</sequence>
<name>A0A8R1DRI9_CAEJA</name>
<protein>
    <recommendedName>
        <fullName evidence="4">Collagen triple helix repeat protein</fullName>
    </recommendedName>
</protein>
<feature type="region of interest" description="Disordered" evidence="1">
    <location>
        <begin position="319"/>
        <end position="355"/>
    </location>
</feature>
<evidence type="ECO:0000256" key="1">
    <source>
        <dbReference type="SAM" id="MobiDB-lite"/>
    </source>
</evidence>
<dbReference type="PANTHER" id="PTHR24023:SF1082">
    <property type="entry name" value="COLLAGEN TRIPLE HELIX REPEAT"/>
    <property type="match status" value="1"/>
</dbReference>
<dbReference type="GO" id="GO:0005615">
    <property type="term" value="C:extracellular space"/>
    <property type="evidence" value="ECO:0007669"/>
    <property type="project" value="TreeGrafter"/>
</dbReference>
<dbReference type="AlphaFoldDB" id="A0A8R1DRI9"/>
<keyword evidence="3" id="KW-1185">Reference proteome</keyword>
<evidence type="ECO:0000313" key="3">
    <source>
        <dbReference type="Proteomes" id="UP000005237"/>
    </source>
</evidence>
<evidence type="ECO:0000313" key="2">
    <source>
        <dbReference type="EnsemblMetazoa" id="CJA09600b.1"/>
    </source>
</evidence>
<dbReference type="GO" id="GO:0031012">
    <property type="term" value="C:extracellular matrix"/>
    <property type="evidence" value="ECO:0007669"/>
    <property type="project" value="TreeGrafter"/>
</dbReference>
<dbReference type="PANTHER" id="PTHR24023">
    <property type="entry name" value="COLLAGEN ALPHA"/>
    <property type="match status" value="1"/>
</dbReference>
<feature type="region of interest" description="Disordered" evidence="1">
    <location>
        <begin position="99"/>
        <end position="137"/>
    </location>
</feature>
<dbReference type="EnsemblMetazoa" id="CJA09600b.1">
    <property type="protein sequence ID" value="CJA09600b.1"/>
    <property type="gene ID" value="WBGene00128805"/>
</dbReference>
<evidence type="ECO:0008006" key="4">
    <source>
        <dbReference type="Google" id="ProtNLM"/>
    </source>
</evidence>
<feature type="compositionally biased region" description="Basic and acidic residues" evidence="1">
    <location>
        <begin position="52"/>
        <end position="83"/>
    </location>
</feature>
<dbReference type="Gene3D" id="3.60.21.50">
    <property type="match status" value="1"/>
</dbReference>
<feature type="region of interest" description="Disordered" evidence="1">
    <location>
        <begin position="52"/>
        <end position="87"/>
    </location>
</feature>
<organism evidence="2 3">
    <name type="scientific">Caenorhabditis japonica</name>
    <dbReference type="NCBI Taxonomy" id="281687"/>
    <lineage>
        <taxon>Eukaryota</taxon>
        <taxon>Metazoa</taxon>
        <taxon>Ecdysozoa</taxon>
        <taxon>Nematoda</taxon>
        <taxon>Chromadorea</taxon>
        <taxon>Rhabditida</taxon>
        <taxon>Rhabditina</taxon>
        <taxon>Rhabditomorpha</taxon>
        <taxon>Rhabditoidea</taxon>
        <taxon>Rhabditidae</taxon>
        <taxon>Peloderinae</taxon>
        <taxon>Caenorhabditis</taxon>
    </lineage>
</organism>
<dbReference type="InterPro" id="IPR050149">
    <property type="entry name" value="Collagen_superfamily"/>
</dbReference>
<proteinExistence type="predicted"/>
<dbReference type="Proteomes" id="UP000005237">
    <property type="component" value="Unassembled WGS sequence"/>
</dbReference>